<reference evidence="1" key="2">
    <citation type="journal article" date="2020" name="Nat. Commun.">
        <title>Large-scale genome sequencing of mycorrhizal fungi provides insights into the early evolution of symbiotic traits.</title>
        <authorList>
            <person name="Miyauchi S."/>
            <person name="Kiss E."/>
            <person name="Kuo A."/>
            <person name="Drula E."/>
            <person name="Kohler A."/>
            <person name="Sanchez-Garcia M."/>
            <person name="Morin E."/>
            <person name="Andreopoulos B."/>
            <person name="Barry K.W."/>
            <person name="Bonito G."/>
            <person name="Buee M."/>
            <person name="Carver A."/>
            <person name="Chen C."/>
            <person name="Cichocki N."/>
            <person name="Clum A."/>
            <person name="Culley D."/>
            <person name="Crous P.W."/>
            <person name="Fauchery L."/>
            <person name="Girlanda M."/>
            <person name="Hayes R.D."/>
            <person name="Keri Z."/>
            <person name="LaButti K."/>
            <person name="Lipzen A."/>
            <person name="Lombard V."/>
            <person name="Magnuson J."/>
            <person name="Maillard F."/>
            <person name="Murat C."/>
            <person name="Nolan M."/>
            <person name="Ohm R.A."/>
            <person name="Pangilinan J."/>
            <person name="Pereira M.F."/>
            <person name="Perotto S."/>
            <person name="Peter M."/>
            <person name="Pfister S."/>
            <person name="Riley R."/>
            <person name="Sitrit Y."/>
            <person name="Stielow J.B."/>
            <person name="Szollosi G."/>
            <person name="Zifcakova L."/>
            <person name="Stursova M."/>
            <person name="Spatafora J.W."/>
            <person name="Tedersoo L."/>
            <person name="Vaario L.M."/>
            <person name="Yamada A."/>
            <person name="Yan M."/>
            <person name="Wang P."/>
            <person name="Xu J."/>
            <person name="Bruns T."/>
            <person name="Baldrian P."/>
            <person name="Vilgalys R."/>
            <person name="Dunand C."/>
            <person name="Henrissat B."/>
            <person name="Grigoriev I.V."/>
            <person name="Hibbett D."/>
            <person name="Nagy L.G."/>
            <person name="Martin F.M."/>
        </authorList>
    </citation>
    <scope>NUCLEOTIDE SEQUENCE</scope>
    <source>
        <strain evidence="1">P2</strain>
    </source>
</reference>
<dbReference type="EMBL" id="MU118249">
    <property type="protein sequence ID" value="KAF9643300.1"/>
    <property type="molecule type" value="Genomic_DNA"/>
</dbReference>
<evidence type="ECO:0000313" key="1">
    <source>
        <dbReference type="EMBL" id="KAF9643300.1"/>
    </source>
</evidence>
<proteinExistence type="predicted"/>
<gene>
    <name evidence="1" type="ORF">BDM02DRAFT_3191895</name>
</gene>
<evidence type="ECO:0000313" key="2">
    <source>
        <dbReference type="Proteomes" id="UP000886501"/>
    </source>
</evidence>
<accession>A0ACB6Z0S5</accession>
<reference evidence="1" key="1">
    <citation type="submission" date="2019-10" db="EMBL/GenBank/DDBJ databases">
        <authorList>
            <consortium name="DOE Joint Genome Institute"/>
            <person name="Kuo A."/>
            <person name="Miyauchi S."/>
            <person name="Kiss E."/>
            <person name="Drula E."/>
            <person name="Kohler A."/>
            <person name="Sanchez-Garcia M."/>
            <person name="Andreopoulos B."/>
            <person name="Barry K.W."/>
            <person name="Bonito G."/>
            <person name="Buee M."/>
            <person name="Carver A."/>
            <person name="Chen C."/>
            <person name="Cichocki N."/>
            <person name="Clum A."/>
            <person name="Culley D."/>
            <person name="Crous P.W."/>
            <person name="Fauchery L."/>
            <person name="Girlanda M."/>
            <person name="Hayes R."/>
            <person name="Keri Z."/>
            <person name="Labutti K."/>
            <person name="Lipzen A."/>
            <person name="Lombard V."/>
            <person name="Magnuson J."/>
            <person name="Maillard F."/>
            <person name="Morin E."/>
            <person name="Murat C."/>
            <person name="Nolan M."/>
            <person name="Ohm R."/>
            <person name="Pangilinan J."/>
            <person name="Pereira M."/>
            <person name="Perotto S."/>
            <person name="Peter M."/>
            <person name="Riley R."/>
            <person name="Sitrit Y."/>
            <person name="Stielow B."/>
            <person name="Szollosi G."/>
            <person name="Zifcakova L."/>
            <person name="Stursova M."/>
            <person name="Spatafora J.W."/>
            <person name="Tedersoo L."/>
            <person name="Vaario L.-M."/>
            <person name="Yamada A."/>
            <person name="Yan M."/>
            <person name="Wang P."/>
            <person name="Xu J."/>
            <person name="Bruns T."/>
            <person name="Baldrian P."/>
            <person name="Vilgalys R."/>
            <person name="Henrissat B."/>
            <person name="Grigoriev I.V."/>
            <person name="Hibbett D."/>
            <person name="Nagy L.G."/>
            <person name="Martin F.M."/>
        </authorList>
    </citation>
    <scope>NUCLEOTIDE SEQUENCE</scope>
    <source>
        <strain evidence="1">P2</strain>
    </source>
</reference>
<dbReference type="Proteomes" id="UP000886501">
    <property type="component" value="Unassembled WGS sequence"/>
</dbReference>
<keyword evidence="2" id="KW-1185">Reference proteome</keyword>
<sequence length="201" mass="21872">MSIIKRAEWLCFAKLLRFKGLPGEEVHLIHSHSVCLRQSITSNVPRLRLRVLDLLLKPKRREGDPDIVGEHSERLIPASKEISNGKFYLSTPNIVFEPSDTGDSVGSTPFGTLLASSGFDSPYHQSLKSGSAALTSCAAQKVSHRLLEEQKAATDPDAGLHVFEPRKPGEEDIKLRPSPPTSTESPFLTSCVSLCGAPLAC</sequence>
<organism evidence="1 2">
    <name type="scientific">Thelephora ganbajun</name>
    <name type="common">Ganba fungus</name>
    <dbReference type="NCBI Taxonomy" id="370292"/>
    <lineage>
        <taxon>Eukaryota</taxon>
        <taxon>Fungi</taxon>
        <taxon>Dikarya</taxon>
        <taxon>Basidiomycota</taxon>
        <taxon>Agaricomycotina</taxon>
        <taxon>Agaricomycetes</taxon>
        <taxon>Thelephorales</taxon>
        <taxon>Thelephoraceae</taxon>
        <taxon>Thelephora</taxon>
    </lineage>
</organism>
<protein>
    <submittedName>
        <fullName evidence="1">Uncharacterized protein</fullName>
    </submittedName>
</protein>
<comment type="caution">
    <text evidence="1">The sequence shown here is derived from an EMBL/GenBank/DDBJ whole genome shotgun (WGS) entry which is preliminary data.</text>
</comment>
<name>A0ACB6Z0S5_THEGA</name>